<accession>A0A1L4D1D1</accession>
<dbReference type="AlphaFoldDB" id="A0A1L4D1D1"/>
<gene>
    <name evidence="5" type="ORF">AXG55_08815</name>
</gene>
<evidence type="ECO:0000256" key="1">
    <source>
        <dbReference type="ARBA" id="ARBA00023224"/>
    </source>
</evidence>
<sequence>MNDANAKILENNLESILSHFVTSEKNVDELSSSLAKIEKMIFTVRDISTKTDLLSLNASIEAVRAGQSGKGFAVVADEVARLAEKTQDSISEIETAVDSFKDGFENFKEFFLKSKELIKDVVDKNK</sequence>
<feature type="domain" description="Methyl-accepting transducer" evidence="4">
    <location>
        <begin position="1"/>
        <end position="126"/>
    </location>
</feature>
<evidence type="ECO:0000313" key="5">
    <source>
        <dbReference type="EMBL" id="APJ04001.1"/>
    </source>
</evidence>
<comment type="similarity">
    <text evidence="2">Belongs to the methyl-accepting chemotaxis (MCP) protein family.</text>
</comment>
<dbReference type="GO" id="GO:0007165">
    <property type="term" value="P:signal transduction"/>
    <property type="evidence" value="ECO:0007669"/>
    <property type="project" value="UniProtKB-KW"/>
</dbReference>
<dbReference type="STRING" id="1915309.AXG55_08815"/>
<dbReference type="InterPro" id="IPR004089">
    <property type="entry name" value="MCPsignal_dom"/>
</dbReference>
<dbReference type="GO" id="GO:0016020">
    <property type="term" value="C:membrane"/>
    <property type="evidence" value="ECO:0007669"/>
    <property type="project" value="InterPro"/>
</dbReference>
<evidence type="ECO:0000259" key="4">
    <source>
        <dbReference type="PROSITE" id="PS50111"/>
    </source>
</evidence>
<organism evidence="5 6">
    <name type="scientific">Silvanigrella aquatica</name>
    <dbReference type="NCBI Taxonomy" id="1915309"/>
    <lineage>
        <taxon>Bacteria</taxon>
        <taxon>Pseudomonadati</taxon>
        <taxon>Bdellovibrionota</taxon>
        <taxon>Oligoflexia</taxon>
        <taxon>Silvanigrellales</taxon>
        <taxon>Silvanigrellaceae</taxon>
        <taxon>Silvanigrella</taxon>
    </lineage>
</organism>
<evidence type="ECO:0000256" key="3">
    <source>
        <dbReference type="PROSITE-ProRule" id="PRU00284"/>
    </source>
</evidence>
<name>A0A1L4D1D1_9BACT</name>
<dbReference type="PANTHER" id="PTHR32089">
    <property type="entry name" value="METHYL-ACCEPTING CHEMOTAXIS PROTEIN MCPB"/>
    <property type="match status" value="1"/>
</dbReference>
<proteinExistence type="inferred from homology"/>
<dbReference type="EMBL" id="CP017834">
    <property type="protein sequence ID" value="APJ04001.1"/>
    <property type="molecule type" value="Genomic_DNA"/>
</dbReference>
<dbReference type="InterPro" id="IPR004090">
    <property type="entry name" value="Chemotax_Me-accpt_rcpt"/>
</dbReference>
<dbReference type="KEGG" id="saqi:AXG55_08815"/>
<dbReference type="GO" id="GO:0004888">
    <property type="term" value="F:transmembrane signaling receptor activity"/>
    <property type="evidence" value="ECO:0007669"/>
    <property type="project" value="InterPro"/>
</dbReference>
<dbReference type="Gene3D" id="1.10.287.950">
    <property type="entry name" value="Methyl-accepting chemotaxis protein"/>
    <property type="match status" value="1"/>
</dbReference>
<dbReference type="OrthoDB" id="9765653at2"/>
<dbReference type="PROSITE" id="PS50111">
    <property type="entry name" value="CHEMOTAXIS_TRANSDUC_2"/>
    <property type="match status" value="1"/>
</dbReference>
<dbReference type="Proteomes" id="UP000184731">
    <property type="component" value="Chromosome"/>
</dbReference>
<dbReference type="GO" id="GO:0006935">
    <property type="term" value="P:chemotaxis"/>
    <property type="evidence" value="ECO:0007669"/>
    <property type="project" value="InterPro"/>
</dbReference>
<keyword evidence="1 3" id="KW-0807">Transducer</keyword>
<dbReference type="PRINTS" id="PR00260">
    <property type="entry name" value="CHEMTRNSDUCR"/>
</dbReference>
<dbReference type="PANTHER" id="PTHR32089:SF70">
    <property type="entry name" value="ENERGY TAXIS MODULATING METHYL ACCEPTING SENSORY TRANSDUCER"/>
    <property type="match status" value="1"/>
</dbReference>
<dbReference type="Pfam" id="PF00015">
    <property type="entry name" value="MCPsignal"/>
    <property type="match status" value="1"/>
</dbReference>
<reference evidence="5 6" key="1">
    <citation type="submission" date="2016-10" db="EMBL/GenBank/DDBJ databases">
        <title>Silvanigrella aquatica sp. nov., isolated from a freshwater lake located in the Black Forest, Germany, description of Silvanigrellaceae fam. nov., Silvanigrellales ord. nov., reclassification of the order Bdellovibrionales in the class Oligoflexia, reclassification of the families Bacteriovoracaceae and Halobacteriovoraceae in the new order Bacteriovoracales ord. nov., and reclassification of the family Pseudobacteriovoracaceae in the order Oligoflexiales.</title>
        <authorList>
            <person name="Hahn M.W."/>
            <person name="Schmidt J."/>
            <person name="Koll U."/>
            <person name="Rohde M."/>
            <person name="Verbag S."/>
            <person name="Pitt A."/>
            <person name="Nakai R."/>
            <person name="Naganuma T."/>
            <person name="Lang E."/>
        </authorList>
    </citation>
    <scope>NUCLEOTIDE SEQUENCE [LARGE SCALE GENOMIC DNA]</scope>
    <source>
        <strain evidence="5 6">MWH-Nonnen-W8red</strain>
    </source>
</reference>
<keyword evidence="6" id="KW-1185">Reference proteome</keyword>
<protein>
    <recommendedName>
        <fullName evidence="4">Methyl-accepting transducer domain-containing protein</fullName>
    </recommendedName>
</protein>
<evidence type="ECO:0000256" key="2">
    <source>
        <dbReference type="ARBA" id="ARBA00029447"/>
    </source>
</evidence>
<dbReference type="RefSeq" id="WP_148697747.1">
    <property type="nucleotide sequence ID" value="NZ_CP017834.1"/>
</dbReference>
<dbReference type="SUPFAM" id="SSF58104">
    <property type="entry name" value="Methyl-accepting chemotaxis protein (MCP) signaling domain"/>
    <property type="match status" value="1"/>
</dbReference>
<evidence type="ECO:0000313" key="6">
    <source>
        <dbReference type="Proteomes" id="UP000184731"/>
    </source>
</evidence>